<evidence type="ECO:0000256" key="1">
    <source>
        <dbReference type="SAM" id="MobiDB-lite"/>
    </source>
</evidence>
<feature type="compositionally biased region" description="Basic and acidic residues" evidence="1">
    <location>
        <begin position="36"/>
        <end position="45"/>
    </location>
</feature>
<proteinExistence type="predicted"/>
<feature type="compositionally biased region" description="Basic residues" evidence="1">
    <location>
        <begin position="22"/>
        <end position="35"/>
    </location>
</feature>
<organism evidence="2">
    <name type="scientific">hydrothermal vent metagenome</name>
    <dbReference type="NCBI Taxonomy" id="652676"/>
    <lineage>
        <taxon>unclassified sequences</taxon>
        <taxon>metagenomes</taxon>
        <taxon>ecological metagenomes</taxon>
    </lineage>
</organism>
<reference evidence="2" key="1">
    <citation type="submission" date="2018-06" db="EMBL/GenBank/DDBJ databases">
        <authorList>
            <person name="Zhirakovskaya E."/>
        </authorList>
    </citation>
    <scope>NUCLEOTIDE SEQUENCE</scope>
</reference>
<protein>
    <recommendedName>
        <fullName evidence="3">Nucleoprotein/polynucleotide-associated enzyme</fullName>
    </recommendedName>
</protein>
<dbReference type="InterPro" id="IPR018636">
    <property type="entry name" value="DUF2058"/>
</dbReference>
<evidence type="ECO:0000313" key="2">
    <source>
        <dbReference type="EMBL" id="VAW93952.1"/>
    </source>
</evidence>
<dbReference type="AlphaFoldDB" id="A0A3B1A2J7"/>
<name>A0A3B1A2J7_9ZZZZ</name>
<evidence type="ECO:0008006" key="3">
    <source>
        <dbReference type="Google" id="ProtNLM"/>
    </source>
</evidence>
<dbReference type="Pfam" id="PF09831">
    <property type="entry name" value="DUF2058"/>
    <property type="match status" value="1"/>
</dbReference>
<accession>A0A3B1A2J7</accession>
<dbReference type="EMBL" id="UOFT01000035">
    <property type="protein sequence ID" value="VAW93952.1"/>
    <property type="molecule type" value="Genomic_DNA"/>
</dbReference>
<sequence>MSNPFRDQLLKTGIVSKQQAHNAKKNKTKKNKQQRAQKDAAADETKLNIQQAAQDKAQLDRELNKKKEQAARIKAVSAEINQLITKNCIARQKDCEIAYNFEHMNKVKRIYVNDEMKQKIISGALGIAYIDSHYELVPKAVAEKIQQRDDKRIILFDSNDAGVDENDPYADYTVPDDLIW</sequence>
<gene>
    <name evidence="2" type="ORF">MNBD_GAMMA23-1082</name>
</gene>
<feature type="region of interest" description="Disordered" evidence="1">
    <location>
        <begin position="1"/>
        <end position="45"/>
    </location>
</feature>